<proteinExistence type="predicted"/>
<protein>
    <recommendedName>
        <fullName evidence="3">DUF484 domain-containing protein</fullName>
    </recommendedName>
</protein>
<accession>A0A7U8C789</accession>
<dbReference type="RefSeq" id="WP_007021885.1">
    <property type="nucleotide sequence ID" value="NZ_CH724126.1"/>
</dbReference>
<keyword evidence="2" id="KW-1185">Reference proteome</keyword>
<dbReference type="PANTHER" id="PTHR38765:SF1">
    <property type="entry name" value="DUF484 DOMAIN-CONTAINING PROTEIN"/>
    <property type="match status" value="1"/>
</dbReference>
<evidence type="ECO:0000313" key="2">
    <source>
        <dbReference type="Proteomes" id="UP000002171"/>
    </source>
</evidence>
<reference evidence="1 2" key="1">
    <citation type="submission" date="2006-02" db="EMBL/GenBank/DDBJ databases">
        <authorList>
            <person name="Pinhassi J."/>
            <person name="Pedros-Alio C."/>
            <person name="Ferriera S."/>
            <person name="Johnson J."/>
            <person name="Kravitz S."/>
            <person name="Halpern A."/>
            <person name="Remington K."/>
            <person name="Beeson K."/>
            <person name="Tran B."/>
            <person name="Rogers Y.-H."/>
            <person name="Friedman R."/>
            <person name="Venter J.C."/>
        </authorList>
    </citation>
    <scope>NUCLEOTIDE SEQUENCE [LARGE SCALE GENOMIC DNA]</scope>
    <source>
        <strain evidence="1 2">MED92</strain>
    </source>
</reference>
<dbReference type="Pfam" id="PF04340">
    <property type="entry name" value="DUF484"/>
    <property type="match status" value="1"/>
</dbReference>
<dbReference type="Gene3D" id="3.30.450.40">
    <property type="match status" value="1"/>
</dbReference>
<dbReference type="InterPro" id="IPR007435">
    <property type="entry name" value="DUF484"/>
</dbReference>
<comment type="caution">
    <text evidence="1">The sequence shown here is derived from an EMBL/GenBank/DDBJ whole genome shotgun (WGS) entry which is preliminary data.</text>
</comment>
<organism evidence="1 2">
    <name type="scientific">Neptuniibacter caesariensis</name>
    <dbReference type="NCBI Taxonomy" id="207954"/>
    <lineage>
        <taxon>Bacteria</taxon>
        <taxon>Pseudomonadati</taxon>
        <taxon>Pseudomonadota</taxon>
        <taxon>Gammaproteobacteria</taxon>
        <taxon>Oceanospirillales</taxon>
        <taxon>Oceanospirillaceae</taxon>
        <taxon>Neptuniibacter</taxon>
    </lineage>
</organism>
<dbReference type="PANTHER" id="PTHR38765">
    <property type="entry name" value="DUF484 DOMAIN-CONTAINING PROTEIN"/>
    <property type="match status" value="1"/>
</dbReference>
<evidence type="ECO:0008006" key="3">
    <source>
        <dbReference type="Google" id="ProtNLM"/>
    </source>
</evidence>
<gene>
    <name evidence="1" type="ORF">MED92_07106</name>
</gene>
<dbReference type="Proteomes" id="UP000002171">
    <property type="component" value="Unassembled WGS sequence"/>
</dbReference>
<dbReference type="InterPro" id="IPR029016">
    <property type="entry name" value="GAF-like_dom_sf"/>
</dbReference>
<dbReference type="AlphaFoldDB" id="A0A7U8C789"/>
<sequence>MSDNNQGQILESQVAEYLAQHPDFFSRNVKLLEKLHVPHETGRAVSLIERQTTVLREKNQNLTAHLSDLIDIARHNDLQFEKTKRMVLALLEAETLDDIAVAIDESLCQDFASDSTALILFTSKPLDVNNLRLMLRDDATAISNLIGTNLPTCGRLSEVENQFIFADESVKVQSAAVIPLVQGETLGLLAIGSFDANYFSSSQGTVLLSYVGEVLSRVAYRILRQQEH</sequence>
<evidence type="ECO:0000313" key="1">
    <source>
        <dbReference type="EMBL" id="EAR62867.1"/>
    </source>
</evidence>
<dbReference type="OrthoDB" id="8525200at2"/>
<dbReference type="EMBL" id="AAOW01000001">
    <property type="protein sequence ID" value="EAR62867.1"/>
    <property type="molecule type" value="Genomic_DNA"/>
</dbReference>
<name>A0A7U8C789_NEPCE</name>